<organism evidence="2 3">
    <name type="scientific">Mesotoga infera</name>
    <dbReference type="NCBI Taxonomy" id="1236046"/>
    <lineage>
        <taxon>Bacteria</taxon>
        <taxon>Thermotogati</taxon>
        <taxon>Thermotogota</taxon>
        <taxon>Thermotogae</taxon>
        <taxon>Kosmotogales</taxon>
        <taxon>Kosmotogaceae</taxon>
        <taxon>Mesotoga</taxon>
    </lineage>
</organism>
<accession>A0A101I8E5</accession>
<dbReference type="EMBL" id="LGGW01000024">
    <property type="protein sequence ID" value="KUK90668.1"/>
    <property type="molecule type" value="Genomic_DNA"/>
</dbReference>
<feature type="domain" description="SnoaL-like" evidence="1">
    <location>
        <begin position="9"/>
        <end position="121"/>
    </location>
</feature>
<dbReference type="PATRIC" id="fig|1236046.5.peg.1605"/>
<dbReference type="Pfam" id="PF13474">
    <property type="entry name" value="SnoaL_3"/>
    <property type="match status" value="1"/>
</dbReference>
<comment type="caution">
    <text evidence="2">The sequence shown here is derived from an EMBL/GenBank/DDBJ whole genome shotgun (WGS) entry which is preliminary data.</text>
</comment>
<proteinExistence type="predicted"/>
<dbReference type="InterPro" id="IPR037401">
    <property type="entry name" value="SnoaL-like"/>
</dbReference>
<dbReference type="Proteomes" id="UP000055014">
    <property type="component" value="Unassembled WGS sequence"/>
</dbReference>
<protein>
    <recommendedName>
        <fullName evidence="1">SnoaL-like domain-containing protein</fullName>
    </recommendedName>
</protein>
<dbReference type="AlphaFoldDB" id="A0A101I8E5"/>
<gene>
    <name evidence="2" type="ORF">XE02_0433</name>
</gene>
<sequence length="137" mass="16177">MELSEMSAREVLKAFFESYRNRDFESLRLLCTDNITYINPEGLSSNGIDEFLQLLKKEFESFGVLFEPISWESSVERPSYCYLSWKRGVKFARTAALRRVETFGSAFLLKVEKKWQLVHFQQAFSGSYSRLFRTRKK</sequence>
<dbReference type="SUPFAM" id="SSF54427">
    <property type="entry name" value="NTF2-like"/>
    <property type="match status" value="1"/>
</dbReference>
<name>A0A101I8E5_9BACT</name>
<evidence type="ECO:0000259" key="1">
    <source>
        <dbReference type="Pfam" id="PF13474"/>
    </source>
</evidence>
<reference evidence="3" key="1">
    <citation type="journal article" date="2015" name="MBio">
        <title>Genome-Resolved Metagenomic Analysis Reveals Roles for Candidate Phyla and Other Microbial Community Members in Biogeochemical Transformations in Oil Reservoirs.</title>
        <authorList>
            <person name="Hu P."/>
            <person name="Tom L."/>
            <person name="Singh A."/>
            <person name="Thomas B.C."/>
            <person name="Baker B.J."/>
            <person name="Piceno Y.M."/>
            <person name="Andersen G.L."/>
            <person name="Banfield J.F."/>
        </authorList>
    </citation>
    <scope>NUCLEOTIDE SEQUENCE [LARGE SCALE GENOMIC DNA]</scope>
</reference>
<evidence type="ECO:0000313" key="3">
    <source>
        <dbReference type="Proteomes" id="UP000055014"/>
    </source>
</evidence>
<dbReference type="InterPro" id="IPR032710">
    <property type="entry name" value="NTF2-like_dom_sf"/>
</dbReference>
<dbReference type="Gene3D" id="3.10.450.50">
    <property type="match status" value="1"/>
</dbReference>
<evidence type="ECO:0000313" key="2">
    <source>
        <dbReference type="EMBL" id="KUK90668.1"/>
    </source>
</evidence>